<dbReference type="Proteomes" id="UP001295740">
    <property type="component" value="Unassembled WGS sequence"/>
</dbReference>
<protein>
    <submittedName>
        <fullName evidence="2">Uu.00g058880.m01.CDS01</fullName>
    </submittedName>
</protein>
<keyword evidence="3" id="KW-1185">Reference proteome</keyword>
<dbReference type="InterPro" id="IPR011009">
    <property type="entry name" value="Kinase-like_dom_sf"/>
</dbReference>
<dbReference type="SUPFAM" id="SSF56112">
    <property type="entry name" value="Protein kinase-like (PK-like)"/>
    <property type="match status" value="1"/>
</dbReference>
<evidence type="ECO:0000313" key="2">
    <source>
        <dbReference type="EMBL" id="CAJ2509988.1"/>
    </source>
</evidence>
<organism evidence="2 3">
    <name type="scientific">Anthostomella pinea</name>
    <dbReference type="NCBI Taxonomy" id="933095"/>
    <lineage>
        <taxon>Eukaryota</taxon>
        <taxon>Fungi</taxon>
        <taxon>Dikarya</taxon>
        <taxon>Ascomycota</taxon>
        <taxon>Pezizomycotina</taxon>
        <taxon>Sordariomycetes</taxon>
        <taxon>Xylariomycetidae</taxon>
        <taxon>Xylariales</taxon>
        <taxon>Xylariaceae</taxon>
        <taxon>Anthostomella</taxon>
    </lineage>
</organism>
<dbReference type="EMBL" id="CAUWAG010000013">
    <property type="protein sequence ID" value="CAJ2509988.1"/>
    <property type="molecule type" value="Genomic_DNA"/>
</dbReference>
<proteinExistence type="predicted"/>
<gene>
    <name evidence="2" type="ORF">KHLLAP_LOCUS10456</name>
</gene>
<evidence type="ECO:0000313" key="3">
    <source>
        <dbReference type="Proteomes" id="UP001295740"/>
    </source>
</evidence>
<dbReference type="Gene3D" id="1.10.510.10">
    <property type="entry name" value="Transferase(Phosphotransferase) domain 1"/>
    <property type="match status" value="1"/>
</dbReference>
<feature type="compositionally biased region" description="Basic and acidic residues" evidence="1">
    <location>
        <begin position="218"/>
        <end position="234"/>
    </location>
</feature>
<evidence type="ECO:0000256" key="1">
    <source>
        <dbReference type="SAM" id="MobiDB-lite"/>
    </source>
</evidence>
<comment type="caution">
    <text evidence="2">The sequence shown here is derived from an EMBL/GenBank/DDBJ whole genome shotgun (WGS) entry which is preliminary data.</text>
</comment>
<name>A0AAI8VST1_9PEZI</name>
<feature type="region of interest" description="Disordered" evidence="1">
    <location>
        <begin position="218"/>
        <end position="248"/>
    </location>
</feature>
<accession>A0AAI8VST1</accession>
<dbReference type="AlphaFoldDB" id="A0AAI8VST1"/>
<dbReference type="Pfam" id="PF06293">
    <property type="entry name" value="Kdo"/>
    <property type="match status" value="1"/>
</dbReference>
<reference evidence="2" key="1">
    <citation type="submission" date="2023-10" db="EMBL/GenBank/DDBJ databases">
        <authorList>
            <person name="Hackl T."/>
        </authorList>
    </citation>
    <scope>NUCLEOTIDE SEQUENCE</scope>
</reference>
<sequence length="374" mass="42121">MITYARKSLSASPTALEQHLDSLEKFRADFNNIDETTDIRPLCRSLMKPFESLMTKLAPSSTSTNLSLSDWGYKQTFALEAMAASGDMMLKPRFKARRGWNYYPLGQYLRPPHDAFTSRLLSNWEPKQYSSLQVQIAPPAPGLPADLHPCLIGPTKVLVEGIECYFKEWSSQARPKCATAHELLMYKKIDVLAADEKLPAGLRVSKLHGVVIDDDDEIAQRYDPNRGDTSKEYPDPEPYSGSDTDSDSDYCELGGKRLVGILITYIDNIGTLADTAPWADCDDADRNRWARDIEALVTDLHDADLVWGDAKPHNVLVDRKKRDLWLIDFGGSFTRTWVDENKADTKQGDMQGVARIQEWLAKCSKQPISRISRS</sequence>